<dbReference type="RefSeq" id="WP_156353813.1">
    <property type="nucleotide sequence ID" value="NZ_CACRST010000013.1"/>
</dbReference>
<name>A0A6N2TCD6_9FIRM</name>
<gene>
    <name evidence="1" type="ORF">BGLFYP119_01478</name>
</gene>
<accession>A0A6N2TCD6</accession>
<evidence type="ECO:0000313" key="1">
    <source>
        <dbReference type="EMBL" id="VYT01691.1"/>
    </source>
</evidence>
<dbReference type="AlphaFoldDB" id="A0A6N2TCD6"/>
<proteinExistence type="predicted"/>
<dbReference type="EMBL" id="CACRST010000013">
    <property type="protein sequence ID" value="VYT01691.1"/>
    <property type="molecule type" value="Genomic_DNA"/>
</dbReference>
<protein>
    <submittedName>
        <fullName evidence="1">Uncharacterized protein</fullName>
    </submittedName>
</protein>
<sequence length="252" mass="28754">MESYSIIQQYALIGLDGTDSKNKSVEKTAVLRAIATGRFVEKLMESGGHQEADFQEKLEQGIKEARALGTRELKEVEKEIAAPLKADGALEEAPDLLGCDMYYETSGADLKVYRSDKEIYLRITEMLRCEALEEGALTEESVLLLWLIRESGFMHEIFSAREQGEVEQKMVAEAARQKWIGILWGKEFHKTFESLGKAFIRKKRELFRNPYMEGVNILYPFLDRRQAIFIDFVVLGTTVVDRRGAVLSPVYR</sequence>
<organism evidence="1">
    <name type="scientific">Blautia glucerasea</name>
    <dbReference type="NCBI Taxonomy" id="536633"/>
    <lineage>
        <taxon>Bacteria</taxon>
        <taxon>Bacillati</taxon>
        <taxon>Bacillota</taxon>
        <taxon>Clostridia</taxon>
        <taxon>Lachnospirales</taxon>
        <taxon>Lachnospiraceae</taxon>
        <taxon>Blautia</taxon>
    </lineage>
</organism>
<reference evidence="1" key="1">
    <citation type="submission" date="2019-11" db="EMBL/GenBank/DDBJ databases">
        <authorList>
            <person name="Feng L."/>
        </authorList>
    </citation>
    <scope>NUCLEOTIDE SEQUENCE</scope>
    <source>
        <strain evidence="1">BgluceraseaLFYP119</strain>
    </source>
</reference>